<feature type="region of interest" description="Disordered" evidence="6">
    <location>
        <begin position="1"/>
        <end position="23"/>
    </location>
</feature>
<dbReference type="PANTHER" id="PTHR33254">
    <property type="entry name" value="4-HYDROXY-4-METHYL-2-OXOGLUTARATE ALDOLASE 3-RELATED"/>
    <property type="match status" value="1"/>
</dbReference>
<evidence type="ECO:0000256" key="4">
    <source>
        <dbReference type="ARBA" id="ARBA00030169"/>
    </source>
</evidence>
<gene>
    <name evidence="7" type="primary">proA_3</name>
    <name evidence="7" type="ORF">Enr13x_22170</name>
</gene>
<organism evidence="7 8">
    <name type="scientific">Stieleria neptunia</name>
    <dbReference type="NCBI Taxonomy" id="2527979"/>
    <lineage>
        <taxon>Bacteria</taxon>
        <taxon>Pseudomonadati</taxon>
        <taxon>Planctomycetota</taxon>
        <taxon>Planctomycetia</taxon>
        <taxon>Pirellulales</taxon>
        <taxon>Pirellulaceae</taxon>
        <taxon>Stieleria</taxon>
    </lineage>
</organism>
<dbReference type="EMBL" id="CP037423">
    <property type="protein sequence ID" value="QDV42372.1"/>
    <property type="molecule type" value="Genomic_DNA"/>
</dbReference>
<feature type="binding site" evidence="5">
    <location>
        <position position="159"/>
    </location>
    <ligand>
        <name>substrate</name>
    </ligand>
</feature>
<protein>
    <recommendedName>
        <fullName evidence="2">Putative 4-hydroxy-4-methyl-2-oxoglutarate aldolase</fullName>
    </recommendedName>
    <alternativeName>
        <fullName evidence="3">Regulator of ribonuclease activity homolog</fullName>
    </alternativeName>
    <alternativeName>
        <fullName evidence="4">RraA-like protein</fullName>
    </alternativeName>
</protein>
<evidence type="ECO:0000256" key="1">
    <source>
        <dbReference type="ARBA" id="ARBA00001968"/>
    </source>
</evidence>
<feature type="binding site" evidence="5">
    <location>
        <position position="160"/>
    </location>
    <ligand>
        <name>Mg(2+)</name>
        <dbReference type="ChEBI" id="CHEBI:18420"/>
    </ligand>
</feature>
<accession>A0A518HND9</accession>
<dbReference type="SUPFAM" id="SSF89562">
    <property type="entry name" value="RraA-like"/>
    <property type="match status" value="1"/>
</dbReference>
<keyword evidence="8" id="KW-1185">Reference proteome</keyword>
<dbReference type="InterPro" id="IPR036704">
    <property type="entry name" value="RraA/RraA-like_sf"/>
</dbReference>
<evidence type="ECO:0000256" key="3">
    <source>
        <dbReference type="ARBA" id="ARBA00029596"/>
    </source>
</evidence>
<keyword evidence="5" id="KW-0460">Magnesium</keyword>
<comment type="cofactor">
    <cofactor evidence="5">
        <name>Mg(2+)</name>
        <dbReference type="ChEBI" id="CHEBI:18420"/>
    </cofactor>
</comment>
<sequence length="280" mass="30540" precursor="true">MVVLHGVRQAPDGRPPRCPPPNDQHVPDNILPLSHAELLELKRWNTPTIYNGWEQITSRDAGRDCFNLEETHDFMPQMGPMVGYAVTVVIEPGNPVHKTANANAWSEYRRYVASVPGPKVVVVQDLDKPATFGAFWGEVNSNIHRALGCVGAIVDGSIRDVDEMTNAGFKALARRLSVGHAYSTPIRWACEVEAFGTPITPGTLIHADKHGFLAVPAEDTPGLLNAARRMDSFECQTMIQTARNAAGKSTEALLNEIDDACARFGDLAKNEFSGKAGEWA</sequence>
<dbReference type="Gene3D" id="3.50.30.40">
    <property type="entry name" value="Ribonuclease E inhibitor RraA/RraA-like"/>
    <property type="match status" value="1"/>
</dbReference>
<dbReference type="Pfam" id="PF03737">
    <property type="entry name" value="RraA-like"/>
    <property type="match status" value="1"/>
</dbReference>
<keyword evidence="5" id="KW-0479">Metal-binding</keyword>
<evidence type="ECO:0000313" key="8">
    <source>
        <dbReference type="Proteomes" id="UP000319004"/>
    </source>
</evidence>
<comment type="cofactor">
    <cofactor evidence="1">
        <name>a divalent metal cation</name>
        <dbReference type="ChEBI" id="CHEBI:60240"/>
    </cofactor>
</comment>
<name>A0A518HND9_9BACT</name>
<proteinExistence type="predicted"/>
<dbReference type="Proteomes" id="UP000319004">
    <property type="component" value="Chromosome"/>
</dbReference>
<reference evidence="7 8" key="1">
    <citation type="submission" date="2019-03" db="EMBL/GenBank/DDBJ databases">
        <title>Deep-cultivation of Planctomycetes and their phenomic and genomic characterization uncovers novel biology.</title>
        <authorList>
            <person name="Wiegand S."/>
            <person name="Jogler M."/>
            <person name="Boedeker C."/>
            <person name="Pinto D."/>
            <person name="Vollmers J."/>
            <person name="Rivas-Marin E."/>
            <person name="Kohn T."/>
            <person name="Peeters S.H."/>
            <person name="Heuer A."/>
            <person name="Rast P."/>
            <person name="Oberbeckmann S."/>
            <person name="Bunk B."/>
            <person name="Jeske O."/>
            <person name="Meyerdierks A."/>
            <person name="Storesund J.E."/>
            <person name="Kallscheuer N."/>
            <person name="Luecker S."/>
            <person name="Lage O.M."/>
            <person name="Pohl T."/>
            <person name="Merkel B.J."/>
            <person name="Hornburger P."/>
            <person name="Mueller R.-W."/>
            <person name="Bruemmer F."/>
            <person name="Labrenz M."/>
            <person name="Spormann A.M."/>
            <person name="Op den Camp H."/>
            <person name="Overmann J."/>
            <person name="Amann R."/>
            <person name="Jetten M.S.M."/>
            <person name="Mascher T."/>
            <person name="Medema M.H."/>
            <person name="Devos D.P."/>
            <person name="Kaster A.-K."/>
            <person name="Ovreas L."/>
            <person name="Rohde M."/>
            <person name="Galperin M.Y."/>
            <person name="Jogler C."/>
        </authorList>
    </citation>
    <scope>NUCLEOTIDE SEQUENCE [LARGE SCALE GENOMIC DNA]</scope>
    <source>
        <strain evidence="7 8">Enr13</strain>
    </source>
</reference>
<evidence type="ECO:0000256" key="6">
    <source>
        <dbReference type="SAM" id="MobiDB-lite"/>
    </source>
</evidence>
<dbReference type="GO" id="GO:0046872">
    <property type="term" value="F:metal ion binding"/>
    <property type="evidence" value="ECO:0007669"/>
    <property type="project" value="UniProtKB-KW"/>
</dbReference>
<dbReference type="CDD" id="cd16841">
    <property type="entry name" value="RraA_family"/>
    <property type="match status" value="1"/>
</dbReference>
<evidence type="ECO:0000256" key="5">
    <source>
        <dbReference type="PIRSR" id="PIRSR605493-1"/>
    </source>
</evidence>
<dbReference type="PANTHER" id="PTHR33254:SF4">
    <property type="entry name" value="4-HYDROXY-4-METHYL-2-OXOGLUTARATE ALDOLASE 3-RELATED"/>
    <property type="match status" value="1"/>
</dbReference>
<dbReference type="InterPro" id="IPR005493">
    <property type="entry name" value="RraA/RraA-like"/>
</dbReference>
<dbReference type="KEGG" id="snep:Enr13x_22170"/>
<dbReference type="AlphaFoldDB" id="A0A518HND9"/>
<dbReference type="OrthoDB" id="9784786at2"/>
<evidence type="ECO:0000256" key="2">
    <source>
        <dbReference type="ARBA" id="ARBA00016549"/>
    </source>
</evidence>
<evidence type="ECO:0000313" key="7">
    <source>
        <dbReference type="EMBL" id="QDV42372.1"/>
    </source>
</evidence>